<organism evidence="2 3">
    <name type="scientific">Candidatus Kaiserbacteria bacterium RIFCSPHIGHO2_02_FULL_55_17</name>
    <dbReference type="NCBI Taxonomy" id="1798496"/>
    <lineage>
        <taxon>Bacteria</taxon>
        <taxon>Candidatus Kaiseribacteriota</taxon>
    </lineage>
</organism>
<sequence length="358" mass="36557">MRSRVFLFALFLIAGALTLPLVAQAGIPFFGPIIPAAYNVCAPSWGQLIEVINNIIQLLITLAIVFVAPLMIAYAGFLFVTNPVNASGISKAREVLTNTVVGIVIALAGWLIVDAIMAVLYNANASDRSGSVLGTWSNLITSGGITPCIRIAGSLRQADLVPGVPPTDVTGVSATGDLAAPPAGREGTSCDPSRVQAAALTGGYTLSNMQANIFACIAAPESSCASDGTLLLNYNWAGAYSLPASTAAGAFQVLLKRNSGCYENPACYTAVNSAFGTTAYGPTNRLNCASGFDSNGIQLPGSAIVGTCLMAAASLNCSASAAACLLQGRGGSFEDWRKDSNNARQTQCINSGGVSGGA</sequence>
<name>A0A1F6DRS5_9BACT</name>
<accession>A0A1F6DRS5</accession>
<feature type="transmembrane region" description="Helical" evidence="1">
    <location>
        <begin position="100"/>
        <end position="121"/>
    </location>
</feature>
<evidence type="ECO:0000313" key="3">
    <source>
        <dbReference type="Proteomes" id="UP000177232"/>
    </source>
</evidence>
<protein>
    <submittedName>
        <fullName evidence="2">Uncharacterized protein</fullName>
    </submittedName>
</protein>
<comment type="caution">
    <text evidence="2">The sequence shown here is derived from an EMBL/GenBank/DDBJ whole genome shotgun (WGS) entry which is preliminary data.</text>
</comment>
<keyword evidence="1" id="KW-0472">Membrane</keyword>
<dbReference type="EMBL" id="MFLJ01000033">
    <property type="protein sequence ID" value="OGG64121.1"/>
    <property type="molecule type" value="Genomic_DNA"/>
</dbReference>
<gene>
    <name evidence="2" type="ORF">A3C94_01950</name>
</gene>
<evidence type="ECO:0000256" key="1">
    <source>
        <dbReference type="SAM" id="Phobius"/>
    </source>
</evidence>
<dbReference type="AlphaFoldDB" id="A0A1F6DRS5"/>
<keyword evidence="1" id="KW-0812">Transmembrane</keyword>
<evidence type="ECO:0000313" key="2">
    <source>
        <dbReference type="EMBL" id="OGG64121.1"/>
    </source>
</evidence>
<dbReference type="Proteomes" id="UP000177232">
    <property type="component" value="Unassembled WGS sequence"/>
</dbReference>
<keyword evidence="1" id="KW-1133">Transmembrane helix</keyword>
<proteinExistence type="predicted"/>
<feature type="transmembrane region" description="Helical" evidence="1">
    <location>
        <begin position="55"/>
        <end position="80"/>
    </location>
</feature>
<reference evidence="2 3" key="1">
    <citation type="journal article" date="2016" name="Nat. Commun.">
        <title>Thousands of microbial genomes shed light on interconnected biogeochemical processes in an aquifer system.</title>
        <authorList>
            <person name="Anantharaman K."/>
            <person name="Brown C.T."/>
            <person name="Hug L.A."/>
            <person name="Sharon I."/>
            <person name="Castelle C.J."/>
            <person name="Probst A.J."/>
            <person name="Thomas B.C."/>
            <person name="Singh A."/>
            <person name="Wilkins M.J."/>
            <person name="Karaoz U."/>
            <person name="Brodie E.L."/>
            <person name="Williams K.H."/>
            <person name="Hubbard S.S."/>
            <person name="Banfield J.F."/>
        </authorList>
    </citation>
    <scope>NUCLEOTIDE SEQUENCE [LARGE SCALE GENOMIC DNA]</scope>
</reference>